<evidence type="ECO:0000256" key="7">
    <source>
        <dbReference type="SAM" id="Phobius"/>
    </source>
</evidence>
<keyword evidence="3 7" id="KW-0812">Transmembrane</keyword>
<evidence type="ECO:0000256" key="6">
    <source>
        <dbReference type="SAM" id="MobiDB-lite"/>
    </source>
</evidence>
<evidence type="ECO:0008006" key="10">
    <source>
        <dbReference type="Google" id="ProtNLM"/>
    </source>
</evidence>
<feature type="region of interest" description="Disordered" evidence="6">
    <location>
        <begin position="7"/>
        <end position="26"/>
    </location>
</feature>
<feature type="region of interest" description="Disordered" evidence="6">
    <location>
        <begin position="82"/>
        <end position="106"/>
    </location>
</feature>
<dbReference type="AlphaFoldDB" id="A0A9P8YFJ7"/>
<proteinExistence type="inferred from homology"/>
<dbReference type="GeneID" id="70192850"/>
<evidence type="ECO:0000256" key="4">
    <source>
        <dbReference type="ARBA" id="ARBA00022989"/>
    </source>
</evidence>
<keyword evidence="5 7" id="KW-0472">Membrane</keyword>
<keyword evidence="9" id="KW-1185">Reference proteome</keyword>
<dbReference type="OrthoDB" id="3990500at2759"/>
<evidence type="ECO:0000256" key="5">
    <source>
        <dbReference type="ARBA" id="ARBA00023136"/>
    </source>
</evidence>
<organism evidence="8 9">
    <name type="scientific">Microdochium trichocladiopsis</name>
    <dbReference type="NCBI Taxonomy" id="1682393"/>
    <lineage>
        <taxon>Eukaryota</taxon>
        <taxon>Fungi</taxon>
        <taxon>Dikarya</taxon>
        <taxon>Ascomycota</taxon>
        <taxon>Pezizomycotina</taxon>
        <taxon>Sordariomycetes</taxon>
        <taxon>Xylariomycetidae</taxon>
        <taxon>Xylariales</taxon>
        <taxon>Microdochiaceae</taxon>
        <taxon>Microdochium</taxon>
    </lineage>
</organism>
<dbReference type="EMBL" id="JAGTJQ010000002">
    <property type="protein sequence ID" value="KAH7038002.1"/>
    <property type="molecule type" value="Genomic_DNA"/>
</dbReference>
<evidence type="ECO:0000313" key="9">
    <source>
        <dbReference type="Proteomes" id="UP000756346"/>
    </source>
</evidence>
<dbReference type="GO" id="GO:0016020">
    <property type="term" value="C:membrane"/>
    <property type="evidence" value="ECO:0007669"/>
    <property type="project" value="UniProtKB-SubCell"/>
</dbReference>
<comment type="caution">
    <text evidence="8">The sequence shown here is derived from an EMBL/GenBank/DDBJ whole genome shotgun (WGS) entry which is preliminary data.</text>
</comment>
<dbReference type="Pfam" id="PF04930">
    <property type="entry name" value="FUN14"/>
    <property type="match status" value="1"/>
</dbReference>
<feature type="transmembrane region" description="Helical" evidence="7">
    <location>
        <begin position="120"/>
        <end position="143"/>
    </location>
</feature>
<dbReference type="InterPro" id="IPR007014">
    <property type="entry name" value="FUN14"/>
</dbReference>
<dbReference type="Proteomes" id="UP000756346">
    <property type="component" value="Unassembled WGS sequence"/>
</dbReference>
<reference evidence="8" key="1">
    <citation type="journal article" date="2021" name="Nat. Commun.">
        <title>Genetic determinants of endophytism in the Arabidopsis root mycobiome.</title>
        <authorList>
            <person name="Mesny F."/>
            <person name="Miyauchi S."/>
            <person name="Thiergart T."/>
            <person name="Pickel B."/>
            <person name="Atanasova L."/>
            <person name="Karlsson M."/>
            <person name="Huettel B."/>
            <person name="Barry K.W."/>
            <person name="Haridas S."/>
            <person name="Chen C."/>
            <person name="Bauer D."/>
            <person name="Andreopoulos W."/>
            <person name="Pangilinan J."/>
            <person name="LaButti K."/>
            <person name="Riley R."/>
            <person name="Lipzen A."/>
            <person name="Clum A."/>
            <person name="Drula E."/>
            <person name="Henrissat B."/>
            <person name="Kohler A."/>
            <person name="Grigoriev I.V."/>
            <person name="Martin F.M."/>
            <person name="Hacquard S."/>
        </authorList>
    </citation>
    <scope>NUCLEOTIDE SEQUENCE</scope>
    <source>
        <strain evidence="8">MPI-CAGE-CH-0230</strain>
    </source>
</reference>
<comment type="subcellular location">
    <subcellularLocation>
        <location evidence="1">Membrane</location>
    </subcellularLocation>
</comment>
<feature type="transmembrane region" description="Helical" evidence="7">
    <location>
        <begin position="40"/>
        <end position="60"/>
    </location>
</feature>
<evidence type="ECO:0000256" key="3">
    <source>
        <dbReference type="ARBA" id="ARBA00022692"/>
    </source>
</evidence>
<comment type="similarity">
    <text evidence="2">Belongs to the FUN14 family.</text>
</comment>
<evidence type="ECO:0000256" key="2">
    <source>
        <dbReference type="ARBA" id="ARBA00009160"/>
    </source>
</evidence>
<dbReference type="RefSeq" id="XP_046017123.1">
    <property type="nucleotide sequence ID" value="XM_046163304.1"/>
</dbReference>
<gene>
    <name evidence="8" type="ORF">B0I36DRAFT_73842</name>
</gene>
<name>A0A9P8YFJ7_9PEZI</name>
<keyword evidence="4 7" id="KW-1133">Transmembrane helix</keyword>
<evidence type="ECO:0000313" key="8">
    <source>
        <dbReference type="EMBL" id="KAH7038002.1"/>
    </source>
</evidence>
<evidence type="ECO:0000256" key="1">
    <source>
        <dbReference type="ARBA" id="ARBA00004370"/>
    </source>
</evidence>
<protein>
    <recommendedName>
        <fullName evidence="10">Fun14 family protein</fullName>
    </recommendedName>
</protein>
<sequence>MSARILLSRTAHAAARRTPIPRVTNTSSASLPAATLRHHAYGAGLGISLAFGATSAAGLLPPSRKPSSYLFDGPFATTATTTTQDRAFSSKRGGDTQGKKQGGLDPELLSQLSRGSVTGFLAGLLLSVFSKTLVLLGGVAVVLTQVAARYGIDIVHQLKLKQRIGNSKVLSALERDPAFKLSFGFFFAMSAFVGF</sequence>
<accession>A0A9P8YFJ7</accession>